<keyword evidence="7" id="KW-1208">Phospholipid metabolism</keyword>
<organism evidence="9 10">
    <name type="scientific">Clostridium septicum</name>
    <dbReference type="NCBI Taxonomy" id="1504"/>
    <lineage>
        <taxon>Bacteria</taxon>
        <taxon>Bacillati</taxon>
        <taxon>Bacillota</taxon>
        <taxon>Clostridia</taxon>
        <taxon>Eubacteriales</taxon>
        <taxon>Clostridiaceae</taxon>
        <taxon>Clostridium</taxon>
    </lineage>
</organism>
<dbReference type="PANTHER" id="PTHR10434:SF64">
    <property type="entry name" value="1-ACYL-SN-GLYCEROL-3-PHOSPHATE ACYLTRANSFERASE-RELATED"/>
    <property type="match status" value="1"/>
</dbReference>
<comment type="similarity">
    <text evidence="2 7">Belongs to the 1-acyl-sn-glycerol-3-phosphate acyltransferase family.</text>
</comment>
<dbReference type="CDD" id="cd07989">
    <property type="entry name" value="LPLAT_AGPAT-like"/>
    <property type="match status" value="1"/>
</dbReference>
<dbReference type="GO" id="GO:0003841">
    <property type="term" value="F:1-acylglycerol-3-phosphate O-acyltransferase activity"/>
    <property type="evidence" value="ECO:0007669"/>
    <property type="project" value="UniProtKB-UniRule"/>
</dbReference>
<evidence type="ECO:0000259" key="8">
    <source>
        <dbReference type="SMART" id="SM00563"/>
    </source>
</evidence>
<evidence type="ECO:0000256" key="3">
    <source>
        <dbReference type="ARBA" id="ARBA00022516"/>
    </source>
</evidence>
<keyword evidence="6 7" id="KW-0012">Acyltransferase</keyword>
<dbReference type="KEGG" id="csep:CP523_01955"/>
<dbReference type="InterPro" id="IPR004552">
    <property type="entry name" value="AGP_acyltrans"/>
</dbReference>
<evidence type="ECO:0000256" key="5">
    <source>
        <dbReference type="ARBA" id="ARBA00023098"/>
    </source>
</evidence>
<evidence type="ECO:0000313" key="9">
    <source>
        <dbReference type="EMBL" id="AYE33310.1"/>
    </source>
</evidence>
<keyword evidence="5 7" id="KW-0443">Lipid metabolism</keyword>
<dbReference type="InterPro" id="IPR002123">
    <property type="entry name" value="Plipid/glycerol_acylTrfase"/>
</dbReference>
<feature type="domain" description="Phospholipid/glycerol acyltransferase" evidence="8">
    <location>
        <begin position="77"/>
        <end position="191"/>
    </location>
</feature>
<dbReference type="Proteomes" id="UP000280586">
    <property type="component" value="Chromosome"/>
</dbReference>
<comment type="pathway">
    <text evidence="1">Lipid metabolism.</text>
</comment>
<comment type="catalytic activity">
    <reaction evidence="7">
        <text>a 1-acyl-sn-glycero-3-phosphate + an acyl-CoA = a 1,2-diacyl-sn-glycero-3-phosphate + CoA</text>
        <dbReference type="Rhea" id="RHEA:19709"/>
        <dbReference type="ChEBI" id="CHEBI:57287"/>
        <dbReference type="ChEBI" id="CHEBI:57970"/>
        <dbReference type="ChEBI" id="CHEBI:58342"/>
        <dbReference type="ChEBI" id="CHEBI:58608"/>
        <dbReference type="EC" id="2.3.1.51"/>
    </reaction>
</comment>
<reference evidence="9 10" key="1">
    <citation type="submission" date="2017-09" db="EMBL/GenBank/DDBJ databases">
        <authorList>
            <person name="Thomas P."/>
            <person name="Seyboldt C."/>
        </authorList>
    </citation>
    <scope>NUCLEOTIDE SEQUENCE [LARGE SCALE GENOMIC DNA]</scope>
    <source>
        <strain evidence="9 10">DSM 7534</strain>
    </source>
</reference>
<dbReference type="AlphaFoldDB" id="A0A9N7JJA5"/>
<protein>
    <recommendedName>
        <fullName evidence="7">1-acyl-sn-glycerol-3-phosphate acyltransferase</fullName>
        <ecNumber evidence="7">2.3.1.51</ecNumber>
    </recommendedName>
</protein>
<dbReference type="SMART" id="SM00563">
    <property type="entry name" value="PlsC"/>
    <property type="match status" value="1"/>
</dbReference>
<keyword evidence="4 7" id="KW-0808">Transferase</keyword>
<dbReference type="PANTHER" id="PTHR10434">
    <property type="entry name" value="1-ACYL-SN-GLYCEROL-3-PHOSPHATE ACYLTRANSFERASE"/>
    <property type="match status" value="1"/>
</dbReference>
<keyword evidence="7" id="KW-0594">Phospholipid biosynthesis</keyword>
<keyword evidence="3 7" id="KW-0444">Lipid biosynthesis</keyword>
<evidence type="ECO:0000256" key="7">
    <source>
        <dbReference type="RuleBase" id="RU361267"/>
    </source>
</evidence>
<dbReference type="Pfam" id="PF01553">
    <property type="entry name" value="Acyltransferase"/>
    <property type="match status" value="1"/>
</dbReference>
<evidence type="ECO:0000256" key="2">
    <source>
        <dbReference type="ARBA" id="ARBA00008655"/>
    </source>
</evidence>
<dbReference type="SUPFAM" id="SSF69593">
    <property type="entry name" value="Glycerol-3-phosphate (1)-acyltransferase"/>
    <property type="match status" value="1"/>
</dbReference>
<evidence type="ECO:0000256" key="4">
    <source>
        <dbReference type="ARBA" id="ARBA00022679"/>
    </source>
</evidence>
<evidence type="ECO:0000313" key="10">
    <source>
        <dbReference type="Proteomes" id="UP000280586"/>
    </source>
</evidence>
<dbReference type="GO" id="GO:0016020">
    <property type="term" value="C:membrane"/>
    <property type="evidence" value="ECO:0007669"/>
    <property type="project" value="InterPro"/>
</dbReference>
<sequence>MEEKIVRFYKGIHYILYMIVLRLKAIKLWFIRKTKGVDAGYEYSAKVGRDWANYTINKAIEMNVTIKGKENIPERACCFIGNHTSILDIPLLMDSAGRAMGFIAKKEMLKTPVIGYWMQQYHCVPLDRENARSAIKVIQQGAENIKNGYSMCIFPEGTRSKDGKLQEFKKGSLKLATKAKAPIVPVAIDRAYRAFEIDRKFKSIDITITFCEPIYTENLTRDEEKELAMRVRNIIEKALKQ</sequence>
<dbReference type="NCBIfam" id="TIGR00530">
    <property type="entry name" value="AGP_acyltrn"/>
    <property type="match status" value="1"/>
</dbReference>
<gene>
    <name evidence="9" type="ORF">CP523_01955</name>
</gene>
<evidence type="ECO:0000256" key="1">
    <source>
        <dbReference type="ARBA" id="ARBA00005189"/>
    </source>
</evidence>
<dbReference type="OrthoDB" id="9803035at2"/>
<accession>A0A9N7JJA5</accession>
<evidence type="ECO:0000256" key="6">
    <source>
        <dbReference type="ARBA" id="ARBA00023315"/>
    </source>
</evidence>
<comment type="domain">
    <text evidence="7">The HXXXXD motif is essential for acyltransferase activity and may constitute the binding site for the phosphate moiety of the glycerol-3-phosphate.</text>
</comment>
<dbReference type="EMBL" id="CP023671">
    <property type="protein sequence ID" value="AYE33310.1"/>
    <property type="molecule type" value="Genomic_DNA"/>
</dbReference>
<dbReference type="GO" id="GO:0006654">
    <property type="term" value="P:phosphatidic acid biosynthetic process"/>
    <property type="evidence" value="ECO:0007669"/>
    <property type="project" value="TreeGrafter"/>
</dbReference>
<proteinExistence type="inferred from homology"/>
<dbReference type="EC" id="2.3.1.51" evidence="7"/>
<name>A0A9N7JJA5_CLOSE</name>